<dbReference type="GO" id="GO:0005634">
    <property type="term" value="C:nucleus"/>
    <property type="evidence" value="ECO:0007669"/>
    <property type="project" value="UniProtKB-SubCell"/>
</dbReference>
<proteinExistence type="inferred from homology"/>
<dbReference type="Proteomes" id="UP000192596">
    <property type="component" value="Unassembled WGS sequence"/>
</dbReference>
<evidence type="ECO:0000256" key="1">
    <source>
        <dbReference type="ARBA" id="ARBA00004123"/>
    </source>
</evidence>
<dbReference type="Pfam" id="PF01184">
    <property type="entry name" value="Gpr1_Fun34_YaaH"/>
    <property type="match status" value="1"/>
</dbReference>
<dbReference type="OrthoDB" id="3014581at2759"/>
<feature type="transmembrane region" description="Helical" evidence="8">
    <location>
        <begin position="60"/>
        <end position="79"/>
    </location>
</feature>
<dbReference type="GO" id="GO:0006351">
    <property type="term" value="P:DNA-templated transcription"/>
    <property type="evidence" value="ECO:0007669"/>
    <property type="project" value="InterPro"/>
</dbReference>
<evidence type="ECO:0000256" key="8">
    <source>
        <dbReference type="SAM" id="Phobius"/>
    </source>
</evidence>
<keyword evidence="4 8" id="KW-0812">Transmembrane</keyword>
<accession>A0A1V8SAP2</accession>
<dbReference type="GO" id="GO:0008270">
    <property type="term" value="F:zinc ion binding"/>
    <property type="evidence" value="ECO:0007669"/>
    <property type="project" value="InterPro"/>
</dbReference>
<evidence type="ECO:0000256" key="3">
    <source>
        <dbReference type="ARBA" id="ARBA00005587"/>
    </source>
</evidence>
<keyword evidence="11" id="KW-1185">Reference proteome</keyword>
<dbReference type="GO" id="GO:0016020">
    <property type="term" value="C:membrane"/>
    <property type="evidence" value="ECO:0007669"/>
    <property type="project" value="UniProtKB-SubCell"/>
</dbReference>
<keyword evidence="6 8" id="KW-0472">Membrane</keyword>
<feature type="transmembrane region" description="Helical" evidence="8">
    <location>
        <begin position="225"/>
        <end position="243"/>
    </location>
</feature>
<evidence type="ECO:0000256" key="4">
    <source>
        <dbReference type="ARBA" id="ARBA00022692"/>
    </source>
</evidence>
<dbReference type="InterPro" id="IPR007219">
    <property type="entry name" value="XnlR_reg_dom"/>
</dbReference>
<organism evidence="10 11">
    <name type="scientific">Cryoendolithus antarcticus</name>
    <dbReference type="NCBI Taxonomy" id="1507870"/>
    <lineage>
        <taxon>Eukaryota</taxon>
        <taxon>Fungi</taxon>
        <taxon>Dikarya</taxon>
        <taxon>Ascomycota</taxon>
        <taxon>Pezizomycotina</taxon>
        <taxon>Dothideomycetes</taxon>
        <taxon>Dothideomycetidae</taxon>
        <taxon>Cladosporiales</taxon>
        <taxon>Cladosporiaceae</taxon>
        <taxon>Cryoendolithus</taxon>
    </lineage>
</organism>
<keyword evidence="7" id="KW-0539">Nucleus</keyword>
<feature type="domain" description="Xylanolytic transcriptional activator regulatory" evidence="9">
    <location>
        <begin position="402"/>
        <end position="618"/>
    </location>
</feature>
<dbReference type="Pfam" id="PF04082">
    <property type="entry name" value="Fungal_trans"/>
    <property type="match status" value="1"/>
</dbReference>
<evidence type="ECO:0000256" key="5">
    <source>
        <dbReference type="ARBA" id="ARBA00022989"/>
    </source>
</evidence>
<protein>
    <recommendedName>
        <fullName evidence="9">Xylanolytic transcriptional activator regulatory domain-containing protein</fullName>
    </recommendedName>
</protein>
<dbReference type="CDD" id="cd12148">
    <property type="entry name" value="fungal_TF_MHR"/>
    <property type="match status" value="1"/>
</dbReference>
<comment type="caution">
    <text evidence="10">The sequence shown here is derived from an EMBL/GenBank/DDBJ whole genome shotgun (WGS) entry which is preliminary data.</text>
</comment>
<comment type="similarity">
    <text evidence="3">Belongs to the acetate uptake transporter (AceTr) (TC 2.A.96) family.</text>
</comment>
<dbReference type="PANTHER" id="PTHR31001:SF90">
    <property type="entry name" value="CENTROMERE DNA-BINDING PROTEIN COMPLEX CBF3 SUBUNIT B"/>
    <property type="match status" value="1"/>
</dbReference>
<feature type="transmembrane region" description="Helical" evidence="8">
    <location>
        <begin position="186"/>
        <end position="205"/>
    </location>
</feature>
<dbReference type="InterPro" id="IPR050613">
    <property type="entry name" value="Sec_Metabolite_Reg"/>
</dbReference>
<evidence type="ECO:0000256" key="6">
    <source>
        <dbReference type="ARBA" id="ARBA00023136"/>
    </source>
</evidence>
<evidence type="ECO:0000313" key="10">
    <source>
        <dbReference type="EMBL" id="OQN96278.1"/>
    </source>
</evidence>
<keyword evidence="5 8" id="KW-1133">Transmembrane helix</keyword>
<evidence type="ECO:0000256" key="2">
    <source>
        <dbReference type="ARBA" id="ARBA00004141"/>
    </source>
</evidence>
<evidence type="ECO:0000313" key="11">
    <source>
        <dbReference type="Proteomes" id="UP000192596"/>
    </source>
</evidence>
<feature type="transmembrane region" description="Helical" evidence="8">
    <location>
        <begin position="162"/>
        <end position="179"/>
    </location>
</feature>
<evidence type="ECO:0000256" key="7">
    <source>
        <dbReference type="ARBA" id="ARBA00023242"/>
    </source>
</evidence>
<dbReference type="AlphaFoldDB" id="A0A1V8SAP2"/>
<feature type="transmembrane region" description="Helical" evidence="8">
    <location>
        <begin position="85"/>
        <end position="106"/>
    </location>
</feature>
<evidence type="ECO:0000259" key="9">
    <source>
        <dbReference type="Pfam" id="PF04082"/>
    </source>
</evidence>
<comment type="subcellular location">
    <subcellularLocation>
        <location evidence="2">Membrane</location>
        <topology evidence="2">Multi-pass membrane protein</topology>
    </subcellularLocation>
    <subcellularLocation>
        <location evidence="1">Nucleus</location>
    </subcellularLocation>
</comment>
<dbReference type="PANTHER" id="PTHR31001">
    <property type="entry name" value="UNCHARACTERIZED TRANSCRIPTIONAL REGULATORY PROTEIN"/>
    <property type="match status" value="1"/>
</dbReference>
<feature type="transmembrane region" description="Helical" evidence="8">
    <location>
        <begin position="118"/>
        <end position="142"/>
    </location>
</feature>
<dbReference type="STRING" id="1507870.A0A1V8SAP2"/>
<name>A0A1V8SAP2_9PEZI</name>
<dbReference type="InterPro" id="IPR000791">
    <property type="entry name" value="Gpr1/Fun34/SatP-like"/>
</dbReference>
<dbReference type="GO" id="GO:0003677">
    <property type="term" value="F:DNA binding"/>
    <property type="evidence" value="ECO:0007669"/>
    <property type="project" value="InterPro"/>
</dbReference>
<dbReference type="EMBL" id="NAJO01000069">
    <property type="protein sequence ID" value="OQN96278.1"/>
    <property type="molecule type" value="Genomic_DNA"/>
</dbReference>
<reference evidence="11" key="1">
    <citation type="submission" date="2017-03" db="EMBL/GenBank/DDBJ databases">
        <title>Genomes of endolithic fungi from Antarctica.</title>
        <authorList>
            <person name="Coleine C."/>
            <person name="Masonjones S."/>
            <person name="Stajich J.E."/>
        </authorList>
    </citation>
    <scope>NUCLEOTIDE SEQUENCE [LARGE SCALE GENOMIC DNA]</scope>
    <source>
        <strain evidence="11">CCFEE 5527</strain>
    </source>
</reference>
<sequence length="890" mass="97265">MSDRGDTIEPVQFNYGRAVVNNADVATTTLRPANSQQPPLTPERNTVNAPVQRLANPTPLALMGFVISTFTFAMVLMGWGGAGSLTGVLGIFFFTGPVLMGLATIFEWIRGNFFQMMVCGLFTVFWLSWGLIFHPAVGIAASYSPAGNVLEGTLSKPYNATLAIYALVWGFAILTFFVFTLGADAVLAAVFFLLWAGAFCISGAYWCLSLSKVSTALTVKKLGGALFFAAAALGWYYTVAIMCDELTTITLPRYELGHSRRTKKEIDAAPLPADVVARLQVENVEVKERLLRLEQAVFASPTASATVGTGFSATQYAGLETPVATHAPSPVSELDAQVYSADTRWLESVAARPMTEQARDSTAPSVRVTTLAVIKDSLTAGTTTTAVLLPQLDEALALFTAYLEHVNPLQHLLYEPDVRGAINQLYTALSAFAPFNYSDCALLLSTLASLASYDPDLLGNSFGGGPLAYYWLRCSRDLLDCCTRSGTSDLQMVQTNIIAMFLIYHLEGISPASRHLHAAAIVAAKNMGLHIMDGMHSRVKEVTQRQIIDAEVRRRVWWHLTATDWSLSLCGGPQEGTYSIMPTQMQVKLPRNITDEDLATRDASFERSDAEGTPMTYYLQRIKLGGVCREAADLTWELSTIRQPGEVCYDRITTLDAKLTGLLDNCPMTIINVTNTTDAAQAKQQMFTYLTIQARRCKLHMPFFLRAGHNPAYEPSKIACLQSAKYILLVLRQALPANLAHDRSGMHCVTFQHHLFIAAIVLAMDACLHRDAYGTADSLKELQQICELFQAVKHRAATAGSFLESLLSVLSKHGVPVPGFERQFADKTLLPAEVPQSCSMTDQDLLLTDTTFDELWQNYMDFDAQSASLNWTGMLLDANAAGAGATEMPP</sequence>
<dbReference type="InParanoid" id="A0A1V8SAP2"/>
<gene>
    <name evidence="10" type="ORF">B0A48_17840</name>
</gene>